<organism evidence="2 3">
    <name type="scientific">Funneliformis caledonium</name>
    <dbReference type="NCBI Taxonomy" id="1117310"/>
    <lineage>
        <taxon>Eukaryota</taxon>
        <taxon>Fungi</taxon>
        <taxon>Fungi incertae sedis</taxon>
        <taxon>Mucoromycota</taxon>
        <taxon>Glomeromycotina</taxon>
        <taxon>Glomeromycetes</taxon>
        <taxon>Glomerales</taxon>
        <taxon>Glomeraceae</taxon>
        <taxon>Funneliformis</taxon>
    </lineage>
</organism>
<dbReference type="HAMAP" id="MF_00055">
    <property type="entry name" value="MEMO1"/>
    <property type="match status" value="1"/>
</dbReference>
<gene>
    <name evidence="2" type="ORF">FCALED_LOCUS2665</name>
</gene>
<dbReference type="PANTHER" id="PTHR11060">
    <property type="entry name" value="PROTEIN MEMO1"/>
    <property type="match status" value="1"/>
</dbReference>
<dbReference type="Proteomes" id="UP000789570">
    <property type="component" value="Unassembled WGS sequence"/>
</dbReference>
<evidence type="ECO:0000256" key="1">
    <source>
        <dbReference type="ARBA" id="ARBA00006315"/>
    </source>
</evidence>
<accession>A0A9N8WE10</accession>
<dbReference type="Gene3D" id="3.40.830.10">
    <property type="entry name" value="LigB-like"/>
    <property type="match status" value="1"/>
</dbReference>
<proteinExistence type="inferred from homology"/>
<sequence length="320" mass="36147">MSRKACHAGSWYTEQGPHLNEELTQWLDNVPQKIEDDVPIPVPGARAIIAPHAGYMWSGQAAAFAYKSIDPDFVKRVFIFGPSHHFSLTKCALSQCTQYETPLGNLMLDTEIIEELKKTGEFISVSQDVEEEEHSIEMHLPYTYKILESKVDSIKIVPVMVGSLNAAKESFYGDLFAPYLADPSNLFIISTDFCHWGPRFSYKYYSASPGNSSNLTRVPNKNLPIPIYKSIEKLDREGMDFIEKIDHKGYVSYLSKTKNTICGRHPVGILLCAIETLQKGYDNDTAEQPRIKFIHYSQSNQVKHEGENSVSYASAYVYLP</sequence>
<dbReference type="NCBIfam" id="TIGR04336">
    <property type="entry name" value="AmmeMemoSam_B"/>
    <property type="match status" value="1"/>
</dbReference>
<evidence type="ECO:0000313" key="2">
    <source>
        <dbReference type="EMBL" id="CAG8480127.1"/>
    </source>
</evidence>
<dbReference type="AlphaFoldDB" id="A0A9N8WE10"/>
<evidence type="ECO:0000313" key="3">
    <source>
        <dbReference type="Proteomes" id="UP000789570"/>
    </source>
</evidence>
<protein>
    <submittedName>
        <fullName evidence="2">4800_t:CDS:1</fullName>
    </submittedName>
</protein>
<name>A0A9N8WE10_9GLOM</name>
<comment type="similarity">
    <text evidence="1">Belongs to the MEMO1 family.</text>
</comment>
<dbReference type="InterPro" id="IPR002737">
    <property type="entry name" value="MEMO1_fam"/>
</dbReference>
<keyword evidence="3" id="KW-1185">Reference proteome</keyword>
<dbReference type="PANTHER" id="PTHR11060:SF0">
    <property type="entry name" value="PROTEIN MEMO1"/>
    <property type="match status" value="1"/>
</dbReference>
<dbReference type="OrthoDB" id="417112at2759"/>
<dbReference type="Pfam" id="PF01875">
    <property type="entry name" value="Memo"/>
    <property type="match status" value="1"/>
</dbReference>
<dbReference type="CDD" id="cd07361">
    <property type="entry name" value="MEMO_like"/>
    <property type="match status" value="1"/>
</dbReference>
<comment type="caution">
    <text evidence="2">The sequence shown here is derived from an EMBL/GenBank/DDBJ whole genome shotgun (WGS) entry which is preliminary data.</text>
</comment>
<dbReference type="EMBL" id="CAJVPQ010000422">
    <property type="protein sequence ID" value="CAG8480127.1"/>
    <property type="molecule type" value="Genomic_DNA"/>
</dbReference>
<reference evidence="2" key="1">
    <citation type="submission" date="2021-06" db="EMBL/GenBank/DDBJ databases">
        <authorList>
            <person name="Kallberg Y."/>
            <person name="Tangrot J."/>
            <person name="Rosling A."/>
        </authorList>
    </citation>
    <scope>NUCLEOTIDE SEQUENCE</scope>
    <source>
        <strain evidence="2">UK204</strain>
    </source>
</reference>